<dbReference type="EMBL" id="CZAB01000018">
    <property type="protein sequence ID" value="CUO99302.1"/>
    <property type="molecule type" value="Genomic_DNA"/>
</dbReference>
<name>A0A174JHW1_9FIRM</name>
<evidence type="ECO:0000256" key="1">
    <source>
        <dbReference type="ARBA" id="ARBA00008343"/>
    </source>
</evidence>
<evidence type="ECO:0000313" key="14">
    <source>
        <dbReference type="EMBL" id="CUO99302.1"/>
    </source>
</evidence>
<keyword evidence="14" id="KW-0255">Endonuclease</keyword>
<evidence type="ECO:0000256" key="2">
    <source>
        <dbReference type="ARBA" id="ARBA00022485"/>
    </source>
</evidence>
<keyword evidence="8 12" id="KW-0238">DNA-binding</keyword>
<protein>
    <recommendedName>
        <fullName evidence="12">Endonuclease III</fullName>
        <ecNumber evidence="12">4.2.99.18</ecNumber>
    </recommendedName>
    <alternativeName>
        <fullName evidence="12">DNA-(apurinic or apyrimidinic site) lyase</fullName>
    </alternativeName>
</protein>
<dbReference type="InterPro" id="IPR004035">
    <property type="entry name" value="Endouclease-III_FeS-bd_BS"/>
</dbReference>
<dbReference type="NCBIfam" id="TIGR01083">
    <property type="entry name" value="nth"/>
    <property type="match status" value="1"/>
</dbReference>
<dbReference type="Pfam" id="PF00730">
    <property type="entry name" value="HhH-GPD"/>
    <property type="match status" value="1"/>
</dbReference>
<evidence type="ECO:0000259" key="13">
    <source>
        <dbReference type="SMART" id="SM00478"/>
    </source>
</evidence>
<dbReference type="InterPro" id="IPR005759">
    <property type="entry name" value="Nth"/>
</dbReference>
<dbReference type="Gene3D" id="1.10.1670.10">
    <property type="entry name" value="Helix-hairpin-Helix base-excision DNA repair enzymes (C-terminal)"/>
    <property type="match status" value="1"/>
</dbReference>
<evidence type="ECO:0000256" key="4">
    <source>
        <dbReference type="ARBA" id="ARBA00022763"/>
    </source>
</evidence>
<dbReference type="InterPro" id="IPR011257">
    <property type="entry name" value="DNA_glycosylase"/>
</dbReference>
<evidence type="ECO:0000256" key="6">
    <source>
        <dbReference type="ARBA" id="ARBA00023004"/>
    </source>
</evidence>
<dbReference type="GO" id="GO:0019104">
    <property type="term" value="F:DNA N-glycosylase activity"/>
    <property type="evidence" value="ECO:0007669"/>
    <property type="project" value="UniProtKB-UniRule"/>
</dbReference>
<comment type="similarity">
    <text evidence="1 12">Belongs to the Nth/MutY family.</text>
</comment>
<accession>A0A174JHW1</accession>
<dbReference type="EMBL" id="UAVW01000004">
    <property type="protein sequence ID" value="SQB10409.1"/>
    <property type="molecule type" value="Genomic_DNA"/>
</dbReference>
<keyword evidence="11 12" id="KW-0326">Glycosidase</keyword>
<dbReference type="HAMAP" id="MF_00942">
    <property type="entry name" value="Nth"/>
    <property type="match status" value="1"/>
</dbReference>
<dbReference type="GO" id="GO:0003677">
    <property type="term" value="F:DNA binding"/>
    <property type="evidence" value="ECO:0007669"/>
    <property type="project" value="UniProtKB-UniRule"/>
</dbReference>
<sequence>MPQKTILKRPETGRKAVRETKAELTARIDRILSALDREYGTQYRCYLNHETPWQLLIAVIMSAQCTDARVNIVTADLFQKYDTLEKFAMADLKELEQDIHSIGFYHMKAKNIIACCRDLVERFGGEVPKTIEELTSLAGVGRKTANVIRGNIYNEPSIVVDTHVKRISRKLGLTKEEDPEKIEYALMKVLPKDHWILWNIHIITLGRTICVARRPKCCECFLREECPGREA</sequence>
<dbReference type="GO" id="GO:0046872">
    <property type="term" value="F:metal ion binding"/>
    <property type="evidence" value="ECO:0007669"/>
    <property type="project" value="UniProtKB-KW"/>
</dbReference>
<feature type="binding site" evidence="12">
    <location>
        <position position="226"/>
    </location>
    <ligand>
        <name>[4Fe-4S] cluster</name>
        <dbReference type="ChEBI" id="CHEBI:49883"/>
    </ligand>
</feature>
<evidence type="ECO:0000256" key="7">
    <source>
        <dbReference type="ARBA" id="ARBA00023014"/>
    </source>
</evidence>
<dbReference type="PANTHER" id="PTHR10359">
    <property type="entry name" value="A/G-SPECIFIC ADENINE GLYCOSYLASE/ENDONUCLEASE III"/>
    <property type="match status" value="1"/>
</dbReference>
<dbReference type="SMART" id="SM00478">
    <property type="entry name" value="ENDO3c"/>
    <property type="match status" value="1"/>
</dbReference>
<evidence type="ECO:0000256" key="8">
    <source>
        <dbReference type="ARBA" id="ARBA00023125"/>
    </source>
</evidence>
<dbReference type="Pfam" id="PF00633">
    <property type="entry name" value="HHH"/>
    <property type="match status" value="1"/>
</dbReference>
<dbReference type="Proteomes" id="UP000251853">
    <property type="component" value="Unassembled WGS sequence"/>
</dbReference>
<feature type="binding site" evidence="12">
    <location>
        <position position="210"/>
    </location>
    <ligand>
        <name>[4Fe-4S] cluster</name>
        <dbReference type="ChEBI" id="CHEBI:49883"/>
    </ligand>
</feature>
<dbReference type="PANTHER" id="PTHR10359:SF18">
    <property type="entry name" value="ENDONUCLEASE III"/>
    <property type="match status" value="1"/>
</dbReference>
<dbReference type="GO" id="GO:0051539">
    <property type="term" value="F:4 iron, 4 sulfur cluster binding"/>
    <property type="evidence" value="ECO:0007669"/>
    <property type="project" value="UniProtKB-UniRule"/>
</dbReference>
<comment type="function">
    <text evidence="12">DNA repair enzyme that has both DNA N-glycosylase activity and AP-lyase activity. The DNA N-glycosylase activity releases various damaged pyrimidines from DNA by cleaving the N-glycosidic bond, leaving an AP (apurinic/apyrimidinic) site. The AP-lyase activity cleaves the phosphodiester bond 3' to the AP site by a beta-elimination, leaving a 3'-terminal unsaturated sugar and a product with a terminal 5'-phosphate.</text>
</comment>
<proteinExistence type="inferred from homology"/>
<dbReference type="Proteomes" id="UP000095512">
    <property type="component" value="Unassembled WGS sequence"/>
</dbReference>
<evidence type="ECO:0000256" key="11">
    <source>
        <dbReference type="ARBA" id="ARBA00023295"/>
    </source>
</evidence>
<organism evidence="14 16">
    <name type="scientific">Enterocloster clostridioformis</name>
    <dbReference type="NCBI Taxonomy" id="1531"/>
    <lineage>
        <taxon>Bacteria</taxon>
        <taxon>Bacillati</taxon>
        <taxon>Bacillota</taxon>
        <taxon>Clostridia</taxon>
        <taxon>Lachnospirales</taxon>
        <taxon>Lachnospiraceae</taxon>
        <taxon>Enterocloster</taxon>
    </lineage>
</organism>
<dbReference type="PIRSF" id="PIRSF001435">
    <property type="entry name" value="Nth"/>
    <property type="match status" value="1"/>
</dbReference>
<reference evidence="15 17" key="2">
    <citation type="submission" date="2018-06" db="EMBL/GenBank/DDBJ databases">
        <authorList>
            <consortium name="Pathogen Informatics"/>
            <person name="Doyle S."/>
        </authorList>
    </citation>
    <scope>NUCLEOTIDE SEQUENCE [LARGE SCALE GENOMIC DNA]</scope>
    <source>
        <strain evidence="15 17">NCTC11224</strain>
    </source>
</reference>
<dbReference type="InterPro" id="IPR003265">
    <property type="entry name" value="HhH-GPD_domain"/>
</dbReference>
<dbReference type="EC" id="4.2.99.18" evidence="12"/>
<dbReference type="InterPro" id="IPR000445">
    <property type="entry name" value="HhH_motif"/>
</dbReference>
<keyword evidence="3 12" id="KW-0479">Metal-binding</keyword>
<keyword evidence="14" id="KW-0540">Nuclease</keyword>
<keyword evidence="6 12" id="KW-0408">Iron</keyword>
<evidence type="ECO:0000256" key="5">
    <source>
        <dbReference type="ARBA" id="ARBA00022801"/>
    </source>
</evidence>
<keyword evidence="17" id="KW-1185">Reference proteome</keyword>
<dbReference type="SUPFAM" id="SSF48150">
    <property type="entry name" value="DNA-glycosylase"/>
    <property type="match status" value="1"/>
</dbReference>
<evidence type="ECO:0000256" key="9">
    <source>
        <dbReference type="ARBA" id="ARBA00023204"/>
    </source>
</evidence>
<evidence type="ECO:0000256" key="3">
    <source>
        <dbReference type="ARBA" id="ARBA00022723"/>
    </source>
</evidence>
<dbReference type="AlphaFoldDB" id="A0A174JHW1"/>
<comment type="catalytic activity">
    <reaction evidence="12">
        <text>2'-deoxyribonucleotide-(2'-deoxyribose 5'-phosphate)-2'-deoxyribonucleotide-DNA = a 3'-end 2'-deoxyribonucleotide-(2,3-dehydro-2,3-deoxyribose 5'-phosphate)-DNA + a 5'-end 5'-phospho-2'-deoxyribonucleoside-DNA + H(+)</text>
        <dbReference type="Rhea" id="RHEA:66592"/>
        <dbReference type="Rhea" id="RHEA-COMP:13180"/>
        <dbReference type="Rhea" id="RHEA-COMP:16897"/>
        <dbReference type="Rhea" id="RHEA-COMP:17067"/>
        <dbReference type="ChEBI" id="CHEBI:15378"/>
        <dbReference type="ChEBI" id="CHEBI:136412"/>
        <dbReference type="ChEBI" id="CHEBI:157695"/>
        <dbReference type="ChEBI" id="CHEBI:167181"/>
        <dbReference type="EC" id="4.2.99.18"/>
    </reaction>
</comment>
<keyword evidence="7 12" id="KW-0411">Iron-sulfur</keyword>
<keyword evidence="2 12" id="KW-0004">4Fe-4S</keyword>
<evidence type="ECO:0000256" key="10">
    <source>
        <dbReference type="ARBA" id="ARBA00023239"/>
    </source>
</evidence>
<gene>
    <name evidence="14" type="primary">pdg</name>
    <name evidence="12" type="synonym">nth</name>
    <name evidence="14" type="ORF">ERS852480_02393</name>
    <name evidence="15" type="ORF">NCTC11224_01730</name>
</gene>
<dbReference type="InterPro" id="IPR023170">
    <property type="entry name" value="HhH_base_excis_C"/>
</dbReference>
<dbReference type="CDD" id="cd00056">
    <property type="entry name" value="ENDO3c"/>
    <property type="match status" value="1"/>
</dbReference>
<feature type="binding site" evidence="12">
    <location>
        <position position="217"/>
    </location>
    <ligand>
        <name>[4Fe-4S] cluster</name>
        <dbReference type="ChEBI" id="CHEBI:49883"/>
    </ligand>
</feature>
<keyword evidence="10 12" id="KW-0456">Lyase</keyword>
<dbReference type="RefSeq" id="WP_022202070.1">
    <property type="nucleotide sequence ID" value="NZ_CATYWZ010000059.1"/>
</dbReference>
<keyword evidence="9 12" id="KW-0234">DNA repair</keyword>
<evidence type="ECO:0000256" key="12">
    <source>
        <dbReference type="HAMAP-Rule" id="MF_00942"/>
    </source>
</evidence>
<dbReference type="InterPro" id="IPR003651">
    <property type="entry name" value="Endonuclease3_FeS-loop_motif"/>
</dbReference>
<dbReference type="SMART" id="SM00525">
    <property type="entry name" value="FES"/>
    <property type="match status" value="1"/>
</dbReference>
<dbReference type="GO" id="GO:0006285">
    <property type="term" value="P:base-excision repair, AP site formation"/>
    <property type="evidence" value="ECO:0007669"/>
    <property type="project" value="TreeGrafter"/>
</dbReference>
<dbReference type="FunFam" id="1.10.340.30:FF:000001">
    <property type="entry name" value="Endonuclease III"/>
    <property type="match status" value="1"/>
</dbReference>
<evidence type="ECO:0000313" key="16">
    <source>
        <dbReference type="Proteomes" id="UP000095512"/>
    </source>
</evidence>
<reference evidence="14 16" key="1">
    <citation type="submission" date="2015-09" db="EMBL/GenBank/DDBJ databases">
        <authorList>
            <consortium name="Pathogen Informatics"/>
        </authorList>
    </citation>
    <scope>NUCLEOTIDE SEQUENCE [LARGE SCALE GENOMIC DNA]</scope>
    <source>
        <strain evidence="14 16">2789STDY5834865</strain>
    </source>
</reference>
<comment type="cofactor">
    <cofactor evidence="12">
        <name>[4Fe-4S] cluster</name>
        <dbReference type="ChEBI" id="CHEBI:49883"/>
    </cofactor>
    <text evidence="12">Binds 1 [4Fe-4S] cluster.</text>
</comment>
<dbReference type="PROSITE" id="PS00764">
    <property type="entry name" value="ENDONUCLEASE_III_1"/>
    <property type="match status" value="1"/>
</dbReference>
<dbReference type="FunFam" id="1.10.1670.10:FF:000001">
    <property type="entry name" value="Endonuclease III"/>
    <property type="match status" value="1"/>
</dbReference>
<dbReference type="GO" id="GO:0140078">
    <property type="term" value="F:class I DNA-(apurinic or apyrimidinic site) endonuclease activity"/>
    <property type="evidence" value="ECO:0007669"/>
    <property type="project" value="UniProtKB-EC"/>
</dbReference>
<evidence type="ECO:0000313" key="17">
    <source>
        <dbReference type="Proteomes" id="UP000251853"/>
    </source>
</evidence>
<dbReference type="Gene3D" id="1.10.340.30">
    <property type="entry name" value="Hypothetical protein, domain 2"/>
    <property type="match status" value="1"/>
</dbReference>
<keyword evidence="5 12" id="KW-0378">Hydrolase</keyword>
<evidence type="ECO:0000313" key="15">
    <source>
        <dbReference type="EMBL" id="SQB10409.1"/>
    </source>
</evidence>
<feature type="binding site" evidence="12">
    <location>
        <position position="220"/>
    </location>
    <ligand>
        <name>[4Fe-4S] cluster</name>
        <dbReference type="ChEBI" id="CHEBI:49883"/>
    </ligand>
</feature>
<keyword evidence="4 12" id="KW-0227">DNA damage</keyword>
<feature type="domain" description="HhH-GPD" evidence="13">
    <location>
        <begin position="61"/>
        <end position="208"/>
    </location>
</feature>